<dbReference type="AlphaFoldDB" id="A0A942SXP7"/>
<dbReference type="Gene3D" id="3.40.50.2300">
    <property type="match status" value="1"/>
</dbReference>
<feature type="active site" description="Nucleophile" evidence="6">
    <location>
        <position position="59"/>
    </location>
</feature>
<feature type="region of interest" description="Disordered" evidence="7">
    <location>
        <begin position="1"/>
        <end position="30"/>
    </location>
</feature>
<protein>
    <recommendedName>
        <fullName evidence="2">protein-tyrosine-phosphatase</fullName>
        <ecNumber evidence="2">3.1.3.48</ecNumber>
    </recommendedName>
</protein>
<dbReference type="EC" id="3.1.3.48" evidence="2"/>
<dbReference type="PANTHER" id="PTHR11717:SF7">
    <property type="entry name" value="LOW MOLECULAR WEIGHT PHOSPHOTYROSINE PROTEIN PHOSPHATASE"/>
    <property type="match status" value="1"/>
</dbReference>
<evidence type="ECO:0000259" key="8">
    <source>
        <dbReference type="SMART" id="SM00226"/>
    </source>
</evidence>
<organism evidence="9">
    <name type="scientific">Neobacillus citreus</name>
    <dbReference type="NCBI Taxonomy" id="2833578"/>
    <lineage>
        <taxon>Bacteria</taxon>
        <taxon>Bacillati</taxon>
        <taxon>Bacillota</taxon>
        <taxon>Bacilli</taxon>
        <taxon>Bacillales</taxon>
        <taxon>Bacillaceae</taxon>
        <taxon>Neobacillus</taxon>
    </lineage>
</organism>
<comment type="catalytic activity">
    <reaction evidence="5">
        <text>O-phospho-L-tyrosyl-[protein] + H2O = L-tyrosyl-[protein] + phosphate</text>
        <dbReference type="Rhea" id="RHEA:10684"/>
        <dbReference type="Rhea" id="RHEA-COMP:10136"/>
        <dbReference type="Rhea" id="RHEA-COMP:20101"/>
        <dbReference type="ChEBI" id="CHEBI:15377"/>
        <dbReference type="ChEBI" id="CHEBI:43474"/>
        <dbReference type="ChEBI" id="CHEBI:46858"/>
        <dbReference type="ChEBI" id="CHEBI:61978"/>
        <dbReference type="EC" id="3.1.3.48"/>
    </reaction>
</comment>
<reference evidence="9" key="1">
    <citation type="submission" date="2021-05" db="EMBL/GenBank/DDBJ databases">
        <title>Novel Bacillus species.</title>
        <authorList>
            <person name="Liu G."/>
        </authorList>
    </citation>
    <scope>NUCLEOTIDE SEQUENCE</scope>
    <source>
        <strain evidence="9">FJAT-50051</strain>
    </source>
</reference>
<dbReference type="InterPro" id="IPR050438">
    <property type="entry name" value="LMW_PTPase"/>
</dbReference>
<dbReference type="SUPFAM" id="SSF52788">
    <property type="entry name" value="Phosphotyrosine protein phosphatases I"/>
    <property type="match status" value="1"/>
</dbReference>
<dbReference type="InterPro" id="IPR036196">
    <property type="entry name" value="Ptyr_pPase_sf"/>
</dbReference>
<keyword evidence="3" id="KW-0378">Hydrolase</keyword>
<dbReference type="GO" id="GO:0004725">
    <property type="term" value="F:protein tyrosine phosphatase activity"/>
    <property type="evidence" value="ECO:0007669"/>
    <property type="project" value="UniProtKB-EC"/>
</dbReference>
<dbReference type="CDD" id="cd16343">
    <property type="entry name" value="LMWPTP"/>
    <property type="match status" value="1"/>
</dbReference>
<dbReference type="Pfam" id="PF01451">
    <property type="entry name" value="LMWPc"/>
    <property type="match status" value="1"/>
</dbReference>
<evidence type="ECO:0000256" key="3">
    <source>
        <dbReference type="ARBA" id="ARBA00022801"/>
    </source>
</evidence>
<dbReference type="EMBL" id="JAGYPE010000002">
    <property type="protein sequence ID" value="MBS4182174.1"/>
    <property type="molecule type" value="Genomic_DNA"/>
</dbReference>
<evidence type="ECO:0000256" key="7">
    <source>
        <dbReference type="SAM" id="MobiDB-lite"/>
    </source>
</evidence>
<gene>
    <name evidence="9" type="ORF">KHB02_12325</name>
</gene>
<evidence type="ECO:0000256" key="5">
    <source>
        <dbReference type="ARBA" id="ARBA00051722"/>
    </source>
</evidence>
<feature type="domain" description="Phosphotyrosine protein phosphatase I" evidence="8">
    <location>
        <begin position="53"/>
        <end position="204"/>
    </location>
</feature>
<dbReference type="SMART" id="SM00226">
    <property type="entry name" value="LMWPc"/>
    <property type="match status" value="1"/>
</dbReference>
<feature type="active site" evidence="6">
    <location>
        <position position="65"/>
    </location>
</feature>
<evidence type="ECO:0000313" key="9">
    <source>
        <dbReference type="EMBL" id="MBS4182174.1"/>
    </source>
</evidence>
<evidence type="ECO:0000256" key="1">
    <source>
        <dbReference type="ARBA" id="ARBA00011063"/>
    </source>
</evidence>
<evidence type="ECO:0000256" key="6">
    <source>
        <dbReference type="PIRSR" id="PIRSR617867-1"/>
    </source>
</evidence>
<keyword evidence="4" id="KW-0904">Protein phosphatase</keyword>
<evidence type="ECO:0000256" key="2">
    <source>
        <dbReference type="ARBA" id="ARBA00013064"/>
    </source>
</evidence>
<dbReference type="PANTHER" id="PTHR11717">
    <property type="entry name" value="LOW MOLECULAR WEIGHT PROTEIN TYROSINE PHOSPHATASE"/>
    <property type="match status" value="1"/>
</dbReference>
<sequence length="214" mass="23549">MTQTADPSAPVASTAVAPRIDPAPRTDERAPGLAAVTPVRHDVRMQQDADAPFRVSFVCSGNICRSPMAGIVFAQIAADAGLSDRFQVESAGTGDWHVGEPADERTIAALAARGYDGSRHRARQFDPDRFPDLDLVVALDRSHERVLRSWAPTMDDAAKVTLLLRYDDAWPQQTDVPDPYYADRHEFDRVLSTVERACRALFRQLEPAVRQGAP</sequence>
<comment type="similarity">
    <text evidence="1">Belongs to the low molecular weight phosphotyrosine protein phosphatase family.</text>
</comment>
<accession>A0A942SXP7</accession>
<name>A0A942SXP7_9BACI</name>
<comment type="caution">
    <text evidence="9">The sequence shown here is derived from an EMBL/GenBank/DDBJ whole genome shotgun (WGS) entry which is preliminary data.</text>
</comment>
<proteinExistence type="inferred from homology"/>
<feature type="compositionally biased region" description="Low complexity" evidence="7">
    <location>
        <begin position="1"/>
        <end position="17"/>
    </location>
</feature>
<dbReference type="InterPro" id="IPR017867">
    <property type="entry name" value="Tyr_phospatase_low_mol_wt"/>
</dbReference>
<evidence type="ECO:0000256" key="4">
    <source>
        <dbReference type="ARBA" id="ARBA00022912"/>
    </source>
</evidence>
<feature type="active site" description="Proton donor" evidence="6">
    <location>
        <position position="178"/>
    </location>
</feature>
<dbReference type="PRINTS" id="PR00719">
    <property type="entry name" value="LMWPTPASE"/>
</dbReference>
<dbReference type="InterPro" id="IPR023485">
    <property type="entry name" value="Ptyr_pPase"/>
</dbReference>